<dbReference type="RefSeq" id="WP_062493694.1">
    <property type="nucleotide sequence ID" value="NZ_LHZB01000076.1"/>
</dbReference>
<organism evidence="1 2">
    <name type="scientific">Gluconobacter potus</name>
    <dbReference type="NCBI Taxonomy" id="2724927"/>
    <lineage>
        <taxon>Bacteria</taxon>
        <taxon>Pseudomonadati</taxon>
        <taxon>Pseudomonadota</taxon>
        <taxon>Alphaproteobacteria</taxon>
        <taxon>Acetobacterales</taxon>
        <taxon>Acetobacteraceae</taxon>
        <taxon>Gluconobacter</taxon>
    </lineage>
</organism>
<name>A0A149R0P5_9PROT</name>
<dbReference type="PATRIC" id="fig|442.7.peg.1738"/>
<accession>A0A149R0P5</accession>
<protein>
    <submittedName>
        <fullName evidence="1">Uncharacterized protein</fullName>
    </submittedName>
</protein>
<dbReference type="EMBL" id="LHZB01000076">
    <property type="protein sequence ID" value="KXV02957.1"/>
    <property type="molecule type" value="Genomic_DNA"/>
</dbReference>
<evidence type="ECO:0000313" key="2">
    <source>
        <dbReference type="Proteomes" id="UP000075573"/>
    </source>
</evidence>
<comment type="caution">
    <text evidence="1">The sequence shown here is derived from an EMBL/GenBank/DDBJ whole genome shotgun (WGS) entry which is preliminary data.</text>
</comment>
<proteinExistence type="predicted"/>
<sequence>MPVMALTRPTPTQNFSLVQAHREGWTIIEGCGPEHADTQLRGVTCSDQNAWWQVARQARQGSPYHREALSRLSSSEREQISLRFGPL</sequence>
<evidence type="ECO:0000313" key="1">
    <source>
        <dbReference type="EMBL" id="KXV02957.1"/>
    </source>
</evidence>
<dbReference type="Proteomes" id="UP000075573">
    <property type="component" value="Unassembled WGS sequence"/>
</dbReference>
<reference evidence="1 2" key="1">
    <citation type="submission" date="2015-06" db="EMBL/GenBank/DDBJ databases">
        <title>Improved classification and identification of acetic acid bacteria using matrix-assisted laser desorption/ionization time-of-flight mass spectrometry; Gluconobacter nephelii and Gluconobacter uchimurae are later heterotypic synonyms of Gluconobacter japonicus and Gluconobacter oxydans, respectively.</title>
        <authorList>
            <person name="Li L."/>
            <person name="Cleenwerck I."/>
            <person name="De Vuyst L."/>
            <person name="Vandamme P."/>
        </authorList>
    </citation>
    <scope>NUCLEOTIDE SEQUENCE [LARGE SCALE GENOMIC DNA]</scope>
    <source>
        <strain evidence="1 2">LMG 1764</strain>
    </source>
</reference>
<gene>
    <name evidence="1" type="ORF">AD929_01350</name>
</gene>
<dbReference type="AlphaFoldDB" id="A0A149R0P5"/>